<feature type="region of interest" description="Disordered" evidence="1">
    <location>
        <begin position="129"/>
        <end position="148"/>
    </location>
</feature>
<protein>
    <submittedName>
        <fullName evidence="2">Gluconate 2-dehydrogenase subunit 3 family protein</fullName>
    </submittedName>
</protein>
<proteinExistence type="predicted"/>
<dbReference type="OrthoDB" id="6385145at2"/>
<name>A0A4Q1CKJ0_9BACT</name>
<accession>A0A4Q1CKJ0</accession>
<dbReference type="RefSeq" id="WP_129130855.1">
    <property type="nucleotide sequence ID" value="NZ_SDHW01000002.1"/>
</dbReference>
<keyword evidence="3" id="KW-1185">Reference proteome</keyword>
<reference evidence="2 3" key="1">
    <citation type="submission" date="2019-01" db="EMBL/GenBank/DDBJ databases">
        <title>Lacibacter sp. strain TTM-7.</title>
        <authorList>
            <person name="Chen W.-M."/>
        </authorList>
    </citation>
    <scope>NUCLEOTIDE SEQUENCE [LARGE SCALE GENOMIC DNA]</scope>
    <source>
        <strain evidence="2 3">TTM-7</strain>
    </source>
</reference>
<dbReference type="InterPro" id="IPR027056">
    <property type="entry name" value="Gluconate_2DH_su3"/>
</dbReference>
<sequence length="212" mass="23503">MNRRDLLKQIALLTGGAVIGGELFLAGCKTGAKADAGFTAANISLLDEVAETIIPATSTPGAKAAKVGEFMKVMVTDCYTQKQQDAFVNGIGELDEACKKMHSKAFMECTPEQRKAFLVSLEKEAKEFNQKRDDADKPLREEHKKKNEALAWKDQTEFEGSPSHYYTMMKQLTLLGFFTSKTGMTETLRHVSVPTKYDGAYPYKKGDKAWAE</sequence>
<evidence type="ECO:0000313" key="3">
    <source>
        <dbReference type="Proteomes" id="UP000290204"/>
    </source>
</evidence>
<dbReference type="Pfam" id="PF13618">
    <property type="entry name" value="Gluconate_2-dh3"/>
    <property type="match status" value="1"/>
</dbReference>
<evidence type="ECO:0000313" key="2">
    <source>
        <dbReference type="EMBL" id="RXK60894.1"/>
    </source>
</evidence>
<dbReference type="Proteomes" id="UP000290204">
    <property type="component" value="Unassembled WGS sequence"/>
</dbReference>
<evidence type="ECO:0000256" key="1">
    <source>
        <dbReference type="SAM" id="MobiDB-lite"/>
    </source>
</evidence>
<dbReference type="EMBL" id="SDHW01000002">
    <property type="protein sequence ID" value="RXK60894.1"/>
    <property type="molecule type" value="Genomic_DNA"/>
</dbReference>
<dbReference type="AlphaFoldDB" id="A0A4Q1CKJ0"/>
<comment type="caution">
    <text evidence="2">The sequence shown here is derived from an EMBL/GenBank/DDBJ whole genome shotgun (WGS) entry which is preliminary data.</text>
</comment>
<organism evidence="2 3">
    <name type="scientific">Lacibacter luteus</name>
    <dbReference type="NCBI Taxonomy" id="2508719"/>
    <lineage>
        <taxon>Bacteria</taxon>
        <taxon>Pseudomonadati</taxon>
        <taxon>Bacteroidota</taxon>
        <taxon>Chitinophagia</taxon>
        <taxon>Chitinophagales</taxon>
        <taxon>Chitinophagaceae</taxon>
        <taxon>Lacibacter</taxon>
    </lineage>
</organism>
<gene>
    <name evidence="2" type="ORF">ESA94_10580</name>
</gene>